<evidence type="ECO:0000259" key="1">
    <source>
        <dbReference type="Pfam" id="PF12867"/>
    </source>
</evidence>
<dbReference type="Pfam" id="PF12867">
    <property type="entry name" value="DinB_2"/>
    <property type="match status" value="1"/>
</dbReference>
<name>A0ABT8L434_9BACT</name>
<organism evidence="2 3">
    <name type="scientific">Agaribacillus aureus</name>
    <dbReference type="NCBI Taxonomy" id="3051825"/>
    <lineage>
        <taxon>Bacteria</taxon>
        <taxon>Pseudomonadati</taxon>
        <taxon>Bacteroidota</taxon>
        <taxon>Cytophagia</taxon>
        <taxon>Cytophagales</taxon>
        <taxon>Splendidivirgaceae</taxon>
        <taxon>Agaribacillus</taxon>
    </lineage>
</organism>
<protein>
    <submittedName>
        <fullName evidence="2">DinB family protein</fullName>
    </submittedName>
</protein>
<sequence>METLNNNPNNTETLHSILEGALEGKRAHLSPQNALEGLKLDITGRKILNTPYTIWQLLKHINYWQDKFLARIQGMEVEGDASWVEGWEDNLNAESQEDLDREVEKLLKGINSAVAIMRTDGDLIRDKTYYSSKYDVIQSMASHLSYHLAEVILLRRIFGAWPPPSGGFVW</sequence>
<dbReference type="EMBL" id="JAUJEB010000001">
    <property type="protein sequence ID" value="MDN5212512.1"/>
    <property type="molecule type" value="Genomic_DNA"/>
</dbReference>
<dbReference type="RefSeq" id="WP_346757830.1">
    <property type="nucleotide sequence ID" value="NZ_JAUJEB010000001.1"/>
</dbReference>
<dbReference type="InterPro" id="IPR024775">
    <property type="entry name" value="DinB-like"/>
</dbReference>
<dbReference type="Proteomes" id="UP001172083">
    <property type="component" value="Unassembled WGS sequence"/>
</dbReference>
<dbReference type="Gene3D" id="1.20.120.450">
    <property type="entry name" value="dinb family like domain"/>
    <property type="match status" value="1"/>
</dbReference>
<proteinExistence type="predicted"/>
<accession>A0ABT8L434</accession>
<dbReference type="SUPFAM" id="SSF109854">
    <property type="entry name" value="DinB/YfiT-like putative metalloenzymes"/>
    <property type="match status" value="1"/>
</dbReference>
<keyword evidence="3" id="KW-1185">Reference proteome</keyword>
<comment type="caution">
    <text evidence="2">The sequence shown here is derived from an EMBL/GenBank/DDBJ whole genome shotgun (WGS) entry which is preliminary data.</text>
</comment>
<dbReference type="InterPro" id="IPR034660">
    <property type="entry name" value="DinB/YfiT-like"/>
</dbReference>
<gene>
    <name evidence="2" type="ORF">QQ020_10670</name>
</gene>
<reference evidence="2" key="1">
    <citation type="submission" date="2023-06" db="EMBL/GenBank/DDBJ databases">
        <title>Genomic of Agaribacillus aureum.</title>
        <authorList>
            <person name="Wang G."/>
        </authorList>
    </citation>
    <scope>NUCLEOTIDE SEQUENCE</scope>
    <source>
        <strain evidence="2">BMA12</strain>
    </source>
</reference>
<feature type="domain" description="DinB-like" evidence="1">
    <location>
        <begin position="52"/>
        <end position="150"/>
    </location>
</feature>
<evidence type="ECO:0000313" key="3">
    <source>
        <dbReference type="Proteomes" id="UP001172083"/>
    </source>
</evidence>
<evidence type="ECO:0000313" key="2">
    <source>
        <dbReference type="EMBL" id="MDN5212512.1"/>
    </source>
</evidence>